<dbReference type="SUPFAM" id="SSF54427">
    <property type="entry name" value="NTF2-like"/>
    <property type="match status" value="1"/>
</dbReference>
<dbReference type="EMBL" id="JASSZA010000023">
    <property type="protein sequence ID" value="KAK2083365.1"/>
    <property type="molecule type" value="Genomic_DNA"/>
</dbReference>
<reference evidence="2 3" key="1">
    <citation type="submission" date="2023-05" db="EMBL/GenBank/DDBJ databases">
        <title>B98-5 Cell Line De Novo Hybrid Assembly: An Optical Mapping Approach.</title>
        <authorList>
            <person name="Kananen K."/>
            <person name="Auerbach J.A."/>
            <person name="Kautto E."/>
            <person name="Blachly J.S."/>
        </authorList>
    </citation>
    <scope>NUCLEOTIDE SEQUENCE [LARGE SCALE GENOMIC DNA]</scope>
    <source>
        <strain evidence="2">B95-8</strain>
        <tissue evidence="2">Cell line</tissue>
    </source>
</reference>
<dbReference type="Proteomes" id="UP001266305">
    <property type="component" value="Unassembled WGS sequence"/>
</dbReference>
<dbReference type="InterPro" id="IPR002075">
    <property type="entry name" value="NTF2_dom"/>
</dbReference>
<dbReference type="Gene3D" id="3.10.450.50">
    <property type="match status" value="1"/>
</dbReference>
<evidence type="ECO:0000313" key="3">
    <source>
        <dbReference type="Proteomes" id="UP001266305"/>
    </source>
</evidence>
<gene>
    <name evidence="2" type="ORF">P7K49_038601</name>
</gene>
<evidence type="ECO:0000259" key="1">
    <source>
        <dbReference type="Pfam" id="PF02136"/>
    </source>
</evidence>
<evidence type="ECO:0000313" key="2">
    <source>
        <dbReference type="EMBL" id="KAK2083365.1"/>
    </source>
</evidence>
<sequence>MRYALCGRDNSSQGKLLLQRSCLTFCSRKSSIALWCRTIKPSPDSYIISMAVGQLKVDEDLIMGFHLMFLLKNVNDAWVCTNDVFRLALRNFG</sequence>
<dbReference type="Pfam" id="PF02136">
    <property type="entry name" value="NTF2"/>
    <property type="match status" value="1"/>
</dbReference>
<protein>
    <recommendedName>
        <fullName evidence="1">Nuclear transport factor 2 domain-containing protein</fullName>
    </recommendedName>
</protein>
<name>A0ABQ9TFQ9_SAGOE</name>
<feature type="domain" description="Nuclear transport factor 2" evidence="1">
    <location>
        <begin position="24"/>
        <end position="87"/>
    </location>
</feature>
<keyword evidence="3" id="KW-1185">Reference proteome</keyword>
<comment type="caution">
    <text evidence="2">The sequence shown here is derived from an EMBL/GenBank/DDBJ whole genome shotgun (WGS) entry which is preliminary data.</text>
</comment>
<accession>A0ABQ9TFQ9</accession>
<organism evidence="2 3">
    <name type="scientific">Saguinus oedipus</name>
    <name type="common">Cotton-top tamarin</name>
    <name type="synonym">Oedipomidas oedipus</name>
    <dbReference type="NCBI Taxonomy" id="9490"/>
    <lineage>
        <taxon>Eukaryota</taxon>
        <taxon>Metazoa</taxon>
        <taxon>Chordata</taxon>
        <taxon>Craniata</taxon>
        <taxon>Vertebrata</taxon>
        <taxon>Euteleostomi</taxon>
        <taxon>Mammalia</taxon>
        <taxon>Eutheria</taxon>
        <taxon>Euarchontoglires</taxon>
        <taxon>Primates</taxon>
        <taxon>Haplorrhini</taxon>
        <taxon>Platyrrhini</taxon>
        <taxon>Cebidae</taxon>
        <taxon>Callitrichinae</taxon>
        <taxon>Saguinus</taxon>
    </lineage>
</organism>
<dbReference type="InterPro" id="IPR032710">
    <property type="entry name" value="NTF2-like_dom_sf"/>
</dbReference>
<proteinExistence type="predicted"/>